<dbReference type="InterPro" id="IPR036770">
    <property type="entry name" value="Ankyrin_rpt-contain_sf"/>
</dbReference>
<dbReference type="PANTHER" id="PTHR24198">
    <property type="entry name" value="ANKYRIN REPEAT AND PROTEIN KINASE DOMAIN-CONTAINING PROTEIN"/>
    <property type="match status" value="1"/>
</dbReference>
<dbReference type="VEuPathDB" id="TrichDB:TVAGG3_0787540"/>
<proteinExistence type="predicted"/>
<dbReference type="OrthoDB" id="341259at2759"/>
<dbReference type="STRING" id="5722.A2EWV0"/>
<keyword evidence="1" id="KW-0677">Repeat</keyword>
<evidence type="ECO:0000256" key="3">
    <source>
        <dbReference type="PROSITE-ProRule" id="PRU00023"/>
    </source>
</evidence>
<dbReference type="KEGG" id="tva:75671798"/>
<protein>
    <recommendedName>
        <fullName evidence="4">DUF3447 domain-containing protein</fullName>
    </recommendedName>
</protein>
<sequence>MAEIQNHQEVFDFYLQLTDVIWEIDKTSIEDILTQIKLGFDKYNLKMNYLINIINTIASHRLWCLEKFVSLFKRIQEIYEISNDLNFSCFELKNILIKCNIITQELSYDYEKKTTDEMYQIFPKNTIAHALFWDDIQEFQHFSGADDFNFNQSVNFEFLIDMAAKYGAVKCFKLIYLNNAKLSIHTLEKSFIGNKFEIINICEQSFSPNRHCIENCVKWYRNDSLQYLKSKYDLDFSFLVSLTSYNFLIFDQMLNEVNDIEYLDCTGRTAFSSAVEFGFLPIVEYLLDKNPQINKIYGKENPPLIISLFKYDEKLTKTLLDKNADPNITNSSGMSALMYAANTCNIDAIELLLKYNADVNKTDNENRSALVYAIKANFKEVVEVLIKYGADATISDKSGKTPLEYAKNIDPKSSITKIITKYLESKNSD</sequence>
<dbReference type="InterPro" id="IPR002110">
    <property type="entry name" value="Ankyrin_rpt"/>
</dbReference>
<evidence type="ECO:0000313" key="5">
    <source>
        <dbReference type="EMBL" id="EAY02865.1"/>
    </source>
</evidence>
<evidence type="ECO:0000259" key="4">
    <source>
        <dbReference type="Pfam" id="PF11929"/>
    </source>
</evidence>
<dbReference type="Pfam" id="PF11929">
    <property type="entry name" value="DUF3447"/>
    <property type="match status" value="1"/>
</dbReference>
<evidence type="ECO:0000313" key="6">
    <source>
        <dbReference type="Proteomes" id="UP000001542"/>
    </source>
</evidence>
<dbReference type="InParanoid" id="A2EWV0"/>
<dbReference type="PROSITE" id="PS50088">
    <property type="entry name" value="ANK_REPEAT"/>
    <property type="match status" value="2"/>
</dbReference>
<evidence type="ECO:0000256" key="1">
    <source>
        <dbReference type="ARBA" id="ARBA00022737"/>
    </source>
</evidence>
<keyword evidence="6" id="KW-1185">Reference proteome</keyword>
<dbReference type="SMART" id="SM00248">
    <property type="entry name" value="ANK"/>
    <property type="match status" value="4"/>
</dbReference>
<evidence type="ECO:0000256" key="2">
    <source>
        <dbReference type="ARBA" id="ARBA00023043"/>
    </source>
</evidence>
<feature type="repeat" description="ANK" evidence="3">
    <location>
        <begin position="332"/>
        <end position="364"/>
    </location>
</feature>
<dbReference type="VEuPathDB" id="TrichDB:TVAG_174070"/>
<gene>
    <name evidence="5" type="ORF">TVAG_174070</name>
</gene>
<feature type="repeat" description="ANK" evidence="3">
    <location>
        <begin position="365"/>
        <end position="397"/>
    </location>
</feature>
<dbReference type="AlphaFoldDB" id="A2EWV0"/>
<dbReference type="SUPFAM" id="SSF48403">
    <property type="entry name" value="Ankyrin repeat"/>
    <property type="match status" value="1"/>
</dbReference>
<dbReference type="PANTHER" id="PTHR24198:SF165">
    <property type="entry name" value="ANKYRIN REPEAT-CONTAINING PROTEIN-RELATED"/>
    <property type="match status" value="1"/>
</dbReference>
<dbReference type="SMR" id="A2EWV0"/>
<accession>A2EWV0</accession>
<organism evidence="5 6">
    <name type="scientific">Trichomonas vaginalis (strain ATCC PRA-98 / G3)</name>
    <dbReference type="NCBI Taxonomy" id="412133"/>
    <lineage>
        <taxon>Eukaryota</taxon>
        <taxon>Metamonada</taxon>
        <taxon>Parabasalia</taxon>
        <taxon>Trichomonadida</taxon>
        <taxon>Trichomonadidae</taxon>
        <taxon>Trichomonas</taxon>
    </lineage>
</organism>
<feature type="domain" description="DUF3447" evidence="4">
    <location>
        <begin position="179"/>
        <end position="248"/>
    </location>
</feature>
<reference evidence="5" key="1">
    <citation type="submission" date="2006-10" db="EMBL/GenBank/DDBJ databases">
        <authorList>
            <person name="Amadeo P."/>
            <person name="Zhao Q."/>
            <person name="Wortman J."/>
            <person name="Fraser-Liggett C."/>
            <person name="Carlton J."/>
        </authorList>
    </citation>
    <scope>NUCLEOTIDE SEQUENCE</scope>
    <source>
        <strain evidence="5">G3</strain>
    </source>
</reference>
<dbReference type="Pfam" id="PF12796">
    <property type="entry name" value="Ank_2"/>
    <property type="match status" value="1"/>
</dbReference>
<name>A2EWV0_TRIV3</name>
<keyword evidence="2 3" id="KW-0040">ANK repeat</keyword>
<dbReference type="Gene3D" id="1.25.40.20">
    <property type="entry name" value="Ankyrin repeat-containing domain"/>
    <property type="match status" value="1"/>
</dbReference>
<dbReference type="eggNOG" id="KOG0504">
    <property type="taxonomic scope" value="Eukaryota"/>
</dbReference>
<dbReference type="Proteomes" id="UP000001542">
    <property type="component" value="Unassembled WGS sequence"/>
</dbReference>
<dbReference type="PROSITE" id="PS50297">
    <property type="entry name" value="ANK_REP_REGION"/>
    <property type="match status" value="2"/>
</dbReference>
<dbReference type="InterPro" id="IPR020683">
    <property type="entry name" value="DUF3447"/>
</dbReference>
<reference evidence="5" key="2">
    <citation type="journal article" date="2007" name="Science">
        <title>Draft genome sequence of the sexually transmitted pathogen Trichomonas vaginalis.</title>
        <authorList>
            <person name="Carlton J.M."/>
            <person name="Hirt R.P."/>
            <person name="Silva J.C."/>
            <person name="Delcher A.L."/>
            <person name="Schatz M."/>
            <person name="Zhao Q."/>
            <person name="Wortman J.R."/>
            <person name="Bidwell S.L."/>
            <person name="Alsmark U.C.M."/>
            <person name="Besteiro S."/>
            <person name="Sicheritz-Ponten T."/>
            <person name="Noel C.J."/>
            <person name="Dacks J.B."/>
            <person name="Foster P.G."/>
            <person name="Simillion C."/>
            <person name="Van de Peer Y."/>
            <person name="Miranda-Saavedra D."/>
            <person name="Barton G.J."/>
            <person name="Westrop G.D."/>
            <person name="Mueller S."/>
            <person name="Dessi D."/>
            <person name="Fiori P.L."/>
            <person name="Ren Q."/>
            <person name="Paulsen I."/>
            <person name="Zhang H."/>
            <person name="Bastida-Corcuera F.D."/>
            <person name="Simoes-Barbosa A."/>
            <person name="Brown M.T."/>
            <person name="Hayes R.D."/>
            <person name="Mukherjee M."/>
            <person name="Okumura C.Y."/>
            <person name="Schneider R."/>
            <person name="Smith A.J."/>
            <person name="Vanacova S."/>
            <person name="Villalvazo M."/>
            <person name="Haas B.J."/>
            <person name="Pertea M."/>
            <person name="Feldblyum T.V."/>
            <person name="Utterback T.R."/>
            <person name="Shu C.L."/>
            <person name="Osoegawa K."/>
            <person name="de Jong P.J."/>
            <person name="Hrdy I."/>
            <person name="Horvathova L."/>
            <person name="Zubacova Z."/>
            <person name="Dolezal P."/>
            <person name="Malik S.B."/>
            <person name="Logsdon J.M. Jr."/>
            <person name="Henze K."/>
            <person name="Gupta A."/>
            <person name="Wang C.C."/>
            <person name="Dunne R.L."/>
            <person name="Upcroft J.A."/>
            <person name="Upcroft P."/>
            <person name="White O."/>
            <person name="Salzberg S.L."/>
            <person name="Tang P."/>
            <person name="Chiu C.-H."/>
            <person name="Lee Y.-S."/>
            <person name="Embley T.M."/>
            <person name="Coombs G.H."/>
            <person name="Mottram J.C."/>
            <person name="Tachezy J."/>
            <person name="Fraser-Liggett C.M."/>
            <person name="Johnson P.J."/>
        </authorList>
    </citation>
    <scope>NUCLEOTIDE SEQUENCE [LARGE SCALE GENOMIC DNA]</scope>
    <source>
        <strain evidence="5">G3</strain>
    </source>
</reference>
<dbReference type="RefSeq" id="XP_001315088.1">
    <property type="nucleotide sequence ID" value="XM_001315053.1"/>
</dbReference>
<dbReference type="EMBL" id="DS113522">
    <property type="protein sequence ID" value="EAY02865.1"/>
    <property type="molecule type" value="Genomic_DNA"/>
</dbReference>